<evidence type="ECO:0000259" key="2">
    <source>
        <dbReference type="Pfam" id="PF03703"/>
    </source>
</evidence>
<feature type="transmembrane region" description="Helical" evidence="1">
    <location>
        <begin position="385"/>
        <end position="404"/>
    </location>
</feature>
<accession>A0ABX5PWY1</accession>
<dbReference type="RefSeq" id="WP_041567162.1">
    <property type="nucleotide sequence ID" value="NZ_QKZR01000003.1"/>
</dbReference>
<proteinExistence type="predicted"/>
<evidence type="ECO:0000313" key="3">
    <source>
        <dbReference type="EMBL" id="PZX39607.1"/>
    </source>
</evidence>
<feature type="domain" description="YdbS-like PH" evidence="2">
    <location>
        <begin position="68"/>
        <end position="143"/>
    </location>
</feature>
<dbReference type="InterPro" id="IPR014529">
    <property type="entry name" value="UCP026631"/>
</dbReference>
<reference evidence="3 4" key="1">
    <citation type="submission" date="2018-06" db="EMBL/GenBank/DDBJ databases">
        <title>Genomic Encyclopedia of Archaeal and Bacterial Type Strains, Phase II (KMG-II): from individual species to whole genera.</title>
        <authorList>
            <person name="Goeker M."/>
        </authorList>
    </citation>
    <scope>NUCLEOTIDE SEQUENCE [LARGE SCALE GENOMIC DNA]</scope>
    <source>
        <strain evidence="3 4">DSM 17205</strain>
    </source>
</reference>
<keyword evidence="4" id="KW-1185">Reference proteome</keyword>
<evidence type="ECO:0000313" key="4">
    <source>
        <dbReference type="Proteomes" id="UP000248584"/>
    </source>
</evidence>
<name>A0ABX5PWY1_9FLAO</name>
<feature type="domain" description="YdbS-like PH" evidence="2">
    <location>
        <begin position="436"/>
        <end position="501"/>
    </location>
</feature>
<gene>
    <name evidence="3" type="ORF">LX97_01961</name>
</gene>
<dbReference type="PANTHER" id="PTHR34473:SF2">
    <property type="entry name" value="UPF0699 TRANSMEMBRANE PROTEIN YDBT"/>
    <property type="match status" value="1"/>
</dbReference>
<dbReference type="InterPro" id="IPR005182">
    <property type="entry name" value="YdbS-like_PH"/>
</dbReference>
<organism evidence="3 4">
    <name type="scientific">Nonlabens dokdonensis</name>
    <dbReference type="NCBI Taxonomy" id="328515"/>
    <lineage>
        <taxon>Bacteria</taxon>
        <taxon>Pseudomonadati</taxon>
        <taxon>Bacteroidota</taxon>
        <taxon>Flavobacteriia</taxon>
        <taxon>Flavobacteriales</taxon>
        <taxon>Flavobacteriaceae</taxon>
        <taxon>Nonlabens</taxon>
    </lineage>
</organism>
<keyword evidence="1" id="KW-0472">Membrane</keyword>
<sequence>MLDLTTPQRQSKKIILFYLFKSFKGLFLYFVFAMLGSRSSSQYGSYITMFIIFIAVVSLISPVLKYIYFTFHIEENELIIQKGLLQKERKSIPLERIQSININQNVVQRILGIVSLEVETAGSKAKELEIPGLDKVFASQFKELLQERKEEITEEINLEEVEETSASDESQTVTTETVNAAATKKRTTAPETVILKLGFLDILKVGITQNHLKSGGLAIGVAFGGWYQVNDILQGFFSDYMEEFSWENIISSASAGIAVSFLILFLFFSVIISMVLAFNKYWDFSIVKKGDDLEVKMGLLNKKEVKIPLSKVQVLEFHSNPLRKLLGFKTAHIYQAQSTDSKLGSVSVPAYKKEHRIMLQNLIFEDSIEATEQELHCNPYSYARLRFYIASTIIFPIMAVAYYFEQYVAIVPLIIVLILLVLAAYMYGKSSKVIKDDDFVVFKKGWIFPQTIISPVFKTQAVEKWRSVFLKRRREAHFKLHTAGGTRGLRYFKEDQLDHLINTVNNQVIFSEKKWM</sequence>
<dbReference type="EMBL" id="QKZR01000003">
    <property type="protein sequence ID" value="PZX39607.1"/>
    <property type="molecule type" value="Genomic_DNA"/>
</dbReference>
<feature type="transmembrane region" description="Helical" evidence="1">
    <location>
        <begin position="15"/>
        <end position="37"/>
    </location>
</feature>
<dbReference type="Proteomes" id="UP000248584">
    <property type="component" value="Unassembled WGS sequence"/>
</dbReference>
<dbReference type="PANTHER" id="PTHR34473">
    <property type="entry name" value="UPF0699 TRANSMEMBRANE PROTEIN YDBS"/>
    <property type="match status" value="1"/>
</dbReference>
<evidence type="ECO:0000256" key="1">
    <source>
        <dbReference type="SAM" id="Phobius"/>
    </source>
</evidence>
<feature type="transmembrane region" description="Helical" evidence="1">
    <location>
        <begin position="249"/>
        <end position="278"/>
    </location>
</feature>
<feature type="transmembrane region" description="Helical" evidence="1">
    <location>
        <begin position="410"/>
        <end position="428"/>
    </location>
</feature>
<feature type="transmembrane region" description="Helical" evidence="1">
    <location>
        <begin position="43"/>
        <end position="64"/>
    </location>
</feature>
<keyword evidence="1" id="KW-0812">Transmembrane</keyword>
<dbReference type="Pfam" id="PF03703">
    <property type="entry name" value="bPH_2"/>
    <property type="match status" value="3"/>
</dbReference>
<dbReference type="PIRSF" id="PIRSF026631">
    <property type="entry name" value="UCP026631"/>
    <property type="match status" value="1"/>
</dbReference>
<protein>
    <submittedName>
        <fullName evidence="3">Membrane protein</fullName>
    </submittedName>
</protein>
<feature type="transmembrane region" description="Helical" evidence="1">
    <location>
        <begin position="212"/>
        <end position="229"/>
    </location>
</feature>
<keyword evidence="1" id="KW-1133">Transmembrane helix</keyword>
<comment type="caution">
    <text evidence="3">The sequence shown here is derived from an EMBL/GenBank/DDBJ whole genome shotgun (WGS) entry which is preliminary data.</text>
</comment>
<feature type="domain" description="YdbS-like PH" evidence="2">
    <location>
        <begin position="285"/>
        <end position="357"/>
    </location>
</feature>